<dbReference type="GO" id="GO:0005886">
    <property type="term" value="C:plasma membrane"/>
    <property type="evidence" value="ECO:0007669"/>
    <property type="project" value="UniProtKB-SubCell"/>
</dbReference>
<dbReference type="Proteomes" id="UP000092578">
    <property type="component" value="Unassembled WGS sequence"/>
</dbReference>
<dbReference type="GO" id="GO:0062054">
    <property type="term" value="F:fluoride channel activity"/>
    <property type="evidence" value="ECO:0007669"/>
    <property type="project" value="UniProtKB-UniRule"/>
</dbReference>
<evidence type="ECO:0000256" key="10">
    <source>
        <dbReference type="ARBA" id="ARBA00023303"/>
    </source>
</evidence>
<dbReference type="Pfam" id="PF02537">
    <property type="entry name" value="CRCB"/>
    <property type="match status" value="1"/>
</dbReference>
<comment type="catalytic activity">
    <reaction evidence="12">
        <text>fluoride(in) = fluoride(out)</text>
        <dbReference type="Rhea" id="RHEA:76159"/>
        <dbReference type="ChEBI" id="CHEBI:17051"/>
    </reaction>
    <physiologicalReaction direction="left-to-right" evidence="12">
        <dbReference type="Rhea" id="RHEA:76160"/>
    </physiologicalReaction>
</comment>
<keyword evidence="6 14" id="KW-1133">Transmembrane helix</keyword>
<feature type="transmembrane region" description="Helical" evidence="14">
    <location>
        <begin position="34"/>
        <end position="54"/>
    </location>
</feature>
<dbReference type="GO" id="GO:0046872">
    <property type="term" value="F:metal ion binding"/>
    <property type="evidence" value="ECO:0007669"/>
    <property type="project" value="UniProtKB-KW"/>
</dbReference>
<evidence type="ECO:0000256" key="9">
    <source>
        <dbReference type="ARBA" id="ARBA00023136"/>
    </source>
</evidence>
<evidence type="ECO:0000256" key="11">
    <source>
        <dbReference type="ARBA" id="ARBA00035120"/>
    </source>
</evidence>
<keyword evidence="9 14" id="KW-0472">Membrane</keyword>
<evidence type="ECO:0000313" key="15">
    <source>
        <dbReference type="EMBL" id="OCA81281.1"/>
    </source>
</evidence>
<protein>
    <recommendedName>
        <fullName evidence="14">Fluoride-specific ion channel FluC</fullName>
    </recommendedName>
</protein>
<keyword evidence="2 14" id="KW-0813">Transport</keyword>
<keyword evidence="7 14" id="KW-0915">Sodium</keyword>
<keyword evidence="10 14" id="KW-0407">Ion channel</keyword>
<evidence type="ECO:0000256" key="12">
    <source>
        <dbReference type="ARBA" id="ARBA00035585"/>
    </source>
</evidence>
<evidence type="ECO:0000256" key="3">
    <source>
        <dbReference type="ARBA" id="ARBA00022475"/>
    </source>
</evidence>
<comment type="caution">
    <text evidence="15">The sequence shown here is derived from an EMBL/GenBank/DDBJ whole genome shotgun (WGS) entry which is preliminary data.</text>
</comment>
<feature type="transmembrane region" description="Helical" evidence="14">
    <location>
        <begin position="95"/>
        <end position="114"/>
    </location>
</feature>
<accession>A0A1B9ABU5</accession>
<dbReference type="PANTHER" id="PTHR28259:SF16">
    <property type="entry name" value="FLUORIDE-SPECIFIC ION CHANNEL FLUC 2"/>
    <property type="match status" value="1"/>
</dbReference>
<reference evidence="16" key="1">
    <citation type="submission" date="2016-05" db="EMBL/GenBank/DDBJ databases">
        <authorList>
            <person name="Liu B."/>
            <person name="Wang J."/>
            <person name="Zhu Y."/>
            <person name="Liu G."/>
            <person name="Chen Q."/>
            <person name="Chen Z."/>
            <person name="Lan J."/>
            <person name="Che J."/>
            <person name="Ge C."/>
            <person name="Shi H."/>
            <person name="Pan Z."/>
            <person name="Liu X."/>
        </authorList>
    </citation>
    <scope>NUCLEOTIDE SEQUENCE [LARGE SCALE GENOMIC DNA]</scope>
    <source>
        <strain evidence="16">FJAT-27215</strain>
    </source>
</reference>
<dbReference type="InterPro" id="IPR003691">
    <property type="entry name" value="FluC"/>
</dbReference>
<dbReference type="RefSeq" id="WP_065412110.1">
    <property type="nucleotide sequence ID" value="NZ_MAYT01000031.1"/>
</dbReference>
<comment type="activity regulation">
    <text evidence="14">Na(+) is not transported, but it plays an essential structural role and its presence is essential for fluoride channel function.</text>
</comment>
<organism evidence="15 16">
    <name type="scientific">Pseudobacillus wudalianchiensis</name>
    <dbReference type="NCBI Taxonomy" id="1743143"/>
    <lineage>
        <taxon>Bacteria</taxon>
        <taxon>Bacillati</taxon>
        <taxon>Bacillota</taxon>
        <taxon>Bacilli</taxon>
        <taxon>Bacillales</taxon>
        <taxon>Bacillaceae</taxon>
        <taxon>Pseudobacillus</taxon>
    </lineage>
</organism>
<keyword evidence="16" id="KW-1185">Reference proteome</keyword>
<dbReference type="NCBIfam" id="TIGR00494">
    <property type="entry name" value="crcB"/>
    <property type="match status" value="1"/>
</dbReference>
<comment type="subcellular location">
    <subcellularLocation>
        <location evidence="1 14">Cell membrane</location>
        <topology evidence="1 14">Multi-pass membrane protein</topology>
    </subcellularLocation>
</comment>
<keyword evidence="3 14" id="KW-1003">Cell membrane</keyword>
<evidence type="ECO:0000256" key="2">
    <source>
        <dbReference type="ARBA" id="ARBA00022448"/>
    </source>
</evidence>
<keyword evidence="4 14" id="KW-0812">Transmembrane</keyword>
<evidence type="ECO:0000256" key="1">
    <source>
        <dbReference type="ARBA" id="ARBA00004651"/>
    </source>
</evidence>
<dbReference type="HAMAP" id="MF_00454">
    <property type="entry name" value="FluC"/>
    <property type="match status" value="1"/>
</dbReference>
<evidence type="ECO:0000313" key="16">
    <source>
        <dbReference type="Proteomes" id="UP000092578"/>
    </source>
</evidence>
<evidence type="ECO:0000256" key="14">
    <source>
        <dbReference type="HAMAP-Rule" id="MF_00454"/>
    </source>
</evidence>
<evidence type="ECO:0000256" key="4">
    <source>
        <dbReference type="ARBA" id="ARBA00022692"/>
    </source>
</evidence>
<dbReference type="AlphaFoldDB" id="A0A1B9ABU5"/>
<comment type="function">
    <text evidence="13 14">Fluoride-specific ion channel. Important for reducing fluoride concentration in the cell, thus reducing its toxicity.</text>
</comment>
<gene>
    <name evidence="14" type="primary">fluC</name>
    <name evidence="14" type="synonym">crcB</name>
    <name evidence="15" type="ORF">A8F95_16100</name>
</gene>
<sequence length="115" mass="12044">MIWFIGIGGALGASSRFLLGNLLNKKSLFPAGTWLINVTGSFLLGWLAGLHLAGQISEELWLFGGVGFCGAYTTFSTFGYETITLLQSKKLKTAVAYITASLLAGGIAAAIGLLI</sequence>
<name>A0A1B9ABU5_9BACI</name>
<evidence type="ECO:0000256" key="13">
    <source>
        <dbReference type="ARBA" id="ARBA00049940"/>
    </source>
</evidence>
<keyword evidence="8 14" id="KW-0406">Ion transport</keyword>
<dbReference type="PANTHER" id="PTHR28259">
    <property type="entry name" value="FLUORIDE EXPORT PROTEIN 1-RELATED"/>
    <property type="match status" value="1"/>
</dbReference>
<evidence type="ECO:0000256" key="5">
    <source>
        <dbReference type="ARBA" id="ARBA00022723"/>
    </source>
</evidence>
<feature type="binding site" evidence="14">
    <location>
        <position position="70"/>
    </location>
    <ligand>
        <name>Na(+)</name>
        <dbReference type="ChEBI" id="CHEBI:29101"/>
        <note>structural</note>
    </ligand>
</feature>
<feature type="binding site" evidence="14">
    <location>
        <position position="73"/>
    </location>
    <ligand>
        <name>Na(+)</name>
        <dbReference type="ChEBI" id="CHEBI:29101"/>
        <note>structural</note>
    </ligand>
</feature>
<dbReference type="EMBL" id="MAYT01000031">
    <property type="protein sequence ID" value="OCA81281.1"/>
    <property type="molecule type" value="Genomic_DNA"/>
</dbReference>
<comment type="similarity">
    <text evidence="11 14">Belongs to the fluoride channel Fluc/FEX (TC 1.A.43) family.</text>
</comment>
<keyword evidence="5 14" id="KW-0479">Metal-binding</keyword>
<evidence type="ECO:0000256" key="8">
    <source>
        <dbReference type="ARBA" id="ARBA00023065"/>
    </source>
</evidence>
<evidence type="ECO:0000256" key="7">
    <source>
        <dbReference type="ARBA" id="ARBA00023053"/>
    </source>
</evidence>
<evidence type="ECO:0000256" key="6">
    <source>
        <dbReference type="ARBA" id="ARBA00022989"/>
    </source>
</evidence>
<proteinExistence type="inferred from homology"/>
<feature type="transmembrane region" description="Helical" evidence="14">
    <location>
        <begin position="60"/>
        <end position="83"/>
    </location>
</feature>
<dbReference type="GO" id="GO:0140114">
    <property type="term" value="P:cellular detoxification of fluoride"/>
    <property type="evidence" value="ECO:0007669"/>
    <property type="project" value="UniProtKB-UniRule"/>
</dbReference>